<dbReference type="InterPro" id="IPR000182">
    <property type="entry name" value="GNAT_dom"/>
</dbReference>
<dbReference type="KEGG" id="rst:ATY39_16485"/>
<dbReference type="PROSITE" id="PS51186">
    <property type="entry name" value="GNAT"/>
    <property type="match status" value="1"/>
</dbReference>
<dbReference type="CDD" id="cd04301">
    <property type="entry name" value="NAT_SF"/>
    <property type="match status" value="1"/>
</dbReference>
<accession>A0A143HGM5</accession>
<dbReference type="AlphaFoldDB" id="A0A143HGM5"/>
<dbReference type="RefSeq" id="WP_066791627.1">
    <property type="nucleotide sequence ID" value="NZ_CP014806.1"/>
</dbReference>
<feature type="domain" description="N-acetyltransferase" evidence="1">
    <location>
        <begin position="2"/>
        <end position="163"/>
    </location>
</feature>
<keyword evidence="3" id="KW-1185">Reference proteome</keyword>
<dbReference type="OrthoDB" id="4228396at2"/>
<dbReference type="InterPro" id="IPR016181">
    <property type="entry name" value="Acyl_CoA_acyltransferase"/>
</dbReference>
<dbReference type="Proteomes" id="UP000076021">
    <property type="component" value="Chromosome"/>
</dbReference>
<dbReference type="Pfam" id="PF00583">
    <property type="entry name" value="Acetyltransf_1"/>
    <property type="match status" value="1"/>
</dbReference>
<protein>
    <recommendedName>
        <fullName evidence="1">N-acetyltransferase domain-containing protein</fullName>
    </recommendedName>
</protein>
<evidence type="ECO:0000313" key="3">
    <source>
        <dbReference type="Proteomes" id="UP000076021"/>
    </source>
</evidence>
<dbReference type="EMBL" id="CP014806">
    <property type="protein sequence ID" value="AMX00833.1"/>
    <property type="molecule type" value="Genomic_DNA"/>
</dbReference>
<reference evidence="3" key="2">
    <citation type="submission" date="2016-03" db="EMBL/GenBank/DDBJ databases">
        <authorList>
            <person name="Ploux O."/>
        </authorList>
    </citation>
    <scope>NUCLEOTIDE SEQUENCE [LARGE SCALE GENOMIC DNA]</scope>
    <source>
        <strain evidence="3">PP9</strain>
    </source>
</reference>
<sequence>MIKIKRLVDCTIADAVTAWNDGFEGYFVDATTTPEKFLTRMVMEDLSPALSIIAFENIRPIGIVMNGVRMDHGQKVAWNGGTGVSKDYRGKGIGKLLIESTLSILQKENVSIATLEAISENTVAISIYKKKGYLVEDTVEFLNLNGKQKQNLIGEVKRKFTVERVALQQIGQLPFYKSTNPWQTRWQSAKSGEGLLVKEENGDVLGYAYYKKNYNDQGVHTGTTMYQCEAKPERVDAEEIIYQLIGCVFGDFTDNINRTVPNLPMNKSKKTYSALRKIGFETTAQQVYMVKEI</sequence>
<organism evidence="2 3">
    <name type="scientific">Rummeliibacillus stabekisii</name>
    <dbReference type="NCBI Taxonomy" id="241244"/>
    <lineage>
        <taxon>Bacteria</taxon>
        <taxon>Bacillati</taxon>
        <taxon>Bacillota</taxon>
        <taxon>Bacilli</taxon>
        <taxon>Bacillales</taxon>
        <taxon>Caryophanaceae</taxon>
        <taxon>Rummeliibacillus</taxon>
    </lineage>
</organism>
<evidence type="ECO:0000313" key="2">
    <source>
        <dbReference type="EMBL" id="AMX00833.1"/>
    </source>
</evidence>
<reference evidence="2 3" key="1">
    <citation type="journal article" date="2016" name="Genome Announc.">
        <title>Whole-Genome Sequence of Rummeliibacillus stabekisii Strain PP9 Isolated from Antarctic Soil.</title>
        <authorList>
            <person name="da Mota F.F."/>
            <person name="Vollu R.E."/>
            <person name="Jurelevicius D."/>
            <person name="Seldin L."/>
        </authorList>
    </citation>
    <scope>NUCLEOTIDE SEQUENCE [LARGE SCALE GENOMIC DNA]</scope>
    <source>
        <strain evidence="2 3">PP9</strain>
    </source>
</reference>
<dbReference type="GO" id="GO:0016747">
    <property type="term" value="F:acyltransferase activity, transferring groups other than amino-acyl groups"/>
    <property type="evidence" value="ECO:0007669"/>
    <property type="project" value="InterPro"/>
</dbReference>
<dbReference type="Gene3D" id="3.40.630.30">
    <property type="match status" value="1"/>
</dbReference>
<dbReference type="STRING" id="241244.ATY39_16485"/>
<dbReference type="SUPFAM" id="SSF55729">
    <property type="entry name" value="Acyl-CoA N-acyltransferases (Nat)"/>
    <property type="match status" value="1"/>
</dbReference>
<evidence type="ECO:0000259" key="1">
    <source>
        <dbReference type="PROSITE" id="PS51186"/>
    </source>
</evidence>
<gene>
    <name evidence="2" type="ORF">ATY39_16485</name>
</gene>
<proteinExistence type="predicted"/>
<name>A0A143HGM5_9BACL</name>